<name>A0ABN0P193_TRELE</name>
<evidence type="ECO:0000313" key="3">
    <source>
        <dbReference type="Proteomes" id="UP000016649"/>
    </source>
</evidence>
<sequence>MSNNTIQDIAVWKESLTRMDDSRFFNLMRLYLGEIKTPYNKQKLIEALSAFLQKKENRSILLTLLSANELTVISAIIHIAQCTEEKLLSFFASDFSFTALHDILINLEERLVLYRCMQKGEKNECYAVNPLIQQDVQKLAVIRLLLPPNDYTPPSCACAGANNGLPATHNILSDTLIACWYCFVCSYPDLCRADGNFKKKTEDLLHTRFSSIPQDLLQRLHTACINLSLFNKNETECKADNKKWQSFACLSRQERIAYIISASCGRFTRSVLQKNAELVLALINAIPPEGCSRRTFLRTAFLSANRQTVQSTASKKKLFLKSADADSPDYEGQTFSAQNALDALTAFGFVHVYGAQKTGTRSDNTAASATGSSGTPRTGSADDIILHAQRTPFKTEAAKQNQKNEYLGALNIDAGFTVTLLREPPFELLIDTVHCMDLVFCDTVSRFEITRDACFRAFKTGFTVQNITALFEKTVPHKLPQNLVFSLNDWYKLYNSAKLIKGYVLRAAQDKRLQVEHNPVLSPYISETLADGVYVLNFSNDEEAARIIKKSALAFIGTINTAAVQTPQAPPFSPLDSAALLNIPFTEYEKNTRDEKDAEKKAVLHLQQMEEAVSCKNLDNEQKKELLLRIKHKTILTPAQLEIGSLRTEKTEASGMDLLGKLYVIEKAISSYERVELTYADTTVCGVPITTEKKGGDIQVVLKLEHTGAEQTVSVARARSVKRMRTSVLNGK</sequence>
<accession>A0ABN0P193</accession>
<dbReference type="EMBL" id="AWVH01000005">
    <property type="protein sequence ID" value="ERJ94303.1"/>
    <property type="molecule type" value="Genomic_DNA"/>
</dbReference>
<evidence type="ECO:0000313" key="2">
    <source>
        <dbReference type="EMBL" id="ERJ94303.1"/>
    </source>
</evidence>
<feature type="region of interest" description="Disordered" evidence="1">
    <location>
        <begin position="360"/>
        <end position="380"/>
    </location>
</feature>
<evidence type="ECO:0008006" key="4">
    <source>
        <dbReference type="Google" id="ProtNLM"/>
    </source>
</evidence>
<dbReference type="RefSeq" id="WP_021686676.1">
    <property type="nucleotide sequence ID" value="NZ_KI260561.1"/>
</dbReference>
<evidence type="ECO:0000256" key="1">
    <source>
        <dbReference type="SAM" id="MobiDB-lite"/>
    </source>
</evidence>
<reference evidence="2 3" key="1">
    <citation type="submission" date="2013-08" db="EMBL/GenBank/DDBJ databases">
        <authorList>
            <person name="Weinstock G."/>
            <person name="Sodergren E."/>
            <person name="Wylie T."/>
            <person name="Fulton L."/>
            <person name="Fulton R."/>
            <person name="Fronick C."/>
            <person name="O'Laughlin M."/>
            <person name="Godfrey J."/>
            <person name="Miner T."/>
            <person name="Herter B."/>
            <person name="Appelbaum E."/>
            <person name="Cordes M."/>
            <person name="Lek S."/>
            <person name="Wollam A."/>
            <person name="Pepin K.H."/>
            <person name="Palsikar V.B."/>
            <person name="Mitreva M."/>
            <person name="Wilson R.K."/>
        </authorList>
    </citation>
    <scope>NUCLEOTIDE SEQUENCE [LARGE SCALE GENOMIC DNA]</scope>
    <source>
        <strain evidence="2 3">ATCC 700332</strain>
    </source>
</reference>
<organism evidence="2 3">
    <name type="scientific">Treponema lecithinolyticum ATCC 700332</name>
    <dbReference type="NCBI Taxonomy" id="1321815"/>
    <lineage>
        <taxon>Bacteria</taxon>
        <taxon>Pseudomonadati</taxon>
        <taxon>Spirochaetota</taxon>
        <taxon>Spirochaetia</taxon>
        <taxon>Spirochaetales</taxon>
        <taxon>Treponemataceae</taxon>
        <taxon>Treponema</taxon>
    </lineage>
</organism>
<proteinExistence type="predicted"/>
<dbReference type="Proteomes" id="UP000016649">
    <property type="component" value="Unassembled WGS sequence"/>
</dbReference>
<protein>
    <recommendedName>
        <fullName evidence="4">Helicase XPB/Ssl2 N-terminal domain-containing protein</fullName>
    </recommendedName>
</protein>
<keyword evidence="3" id="KW-1185">Reference proteome</keyword>
<comment type="caution">
    <text evidence="2">The sequence shown here is derived from an EMBL/GenBank/DDBJ whole genome shotgun (WGS) entry which is preliminary data.</text>
</comment>
<gene>
    <name evidence="2" type="ORF">HMPREF9193_00275</name>
</gene>
<feature type="compositionally biased region" description="Polar residues" evidence="1">
    <location>
        <begin position="360"/>
        <end position="378"/>
    </location>
</feature>